<evidence type="ECO:0000313" key="3">
    <source>
        <dbReference type="Proteomes" id="UP001595765"/>
    </source>
</evidence>
<organism evidence="2 3">
    <name type="scientific">Streptomyces polygonati</name>
    <dbReference type="NCBI Taxonomy" id="1617087"/>
    <lineage>
        <taxon>Bacteria</taxon>
        <taxon>Bacillati</taxon>
        <taxon>Actinomycetota</taxon>
        <taxon>Actinomycetes</taxon>
        <taxon>Kitasatosporales</taxon>
        <taxon>Streptomycetaceae</taxon>
        <taxon>Streptomyces</taxon>
    </lineage>
</organism>
<feature type="region of interest" description="Disordered" evidence="1">
    <location>
        <begin position="59"/>
        <end position="92"/>
    </location>
</feature>
<comment type="caution">
    <text evidence="2">The sequence shown here is derived from an EMBL/GenBank/DDBJ whole genome shotgun (WGS) entry which is preliminary data.</text>
</comment>
<gene>
    <name evidence="2" type="ORF">ACFO3J_26335</name>
</gene>
<protein>
    <submittedName>
        <fullName evidence="2">Uncharacterized protein</fullName>
    </submittedName>
</protein>
<proteinExistence type="predicted"/>
<reference evidence="3" key="1">
    <citation type="journal article" date="2019" name="Int. J. Syst. Evol. Microbiol.">
        <title>The Global Catalogue of Microorganisms (GCM) 10K type strain sequencing project: providing services to taxonomists for standard genome sequencing and annotation.</title>
        <authorList>
            <consortium name="The Broad Institute Genomics Platform"/>
            <consortium name="The Broad Institute Genome Sequencing Center for Infectious Disease"/>
            <person name="Wu L."/>
            <person name="Ma J."/>
        </authorList>
    </citation>
    <scope>NUCLEOTIDE SEQUENCE [LARGE SCALE GENOMIC DNA]</scope>
    <source>
        <strain evidence="3">CGMCC 4.7237</strain>
    </source>
</reference>
<dbReference type="InterPro" id="IPR029062">
    <property type="entry name" value="Class_I_gatase-like"/>
</dbReference>
<name>A0ABV8HVM9_9ACTN</name>
<feature type="compositionally biased region" description="Basic residues" evidence="1">
    <location>
        <begin position="79"/>
        <end position="92"/>
    </location>
</feature>
<dbReference type="EMBL" id="JBHSBB010000019">
    <property type="protein sequence ID" value="MFC4034961.1"/>
    <property type="molecule type" value="Genomic_DNA"/>
</dbReference>
<dbReference type="Proteomes" id="UP001595765">
    <property type="component" value="Unassembled WGS sequence"/>
</dbReference>
<sequence length="92" mass="9554">MNGEDGATGSLLVTVFGFPGVRLLDVAGPIGVFTSANEFGGRYRLILVSADGNEVCVSPPSGRPATSGSGRCGCTPPIRSRRSSSARRPWRS</sequence>
<dbReference type="Gene3D" id="3.40.50.880">
    <property type="match status" value="1"/>
</dbReference>
<keyword evidence="3" id="KW-1185">Reference proteome</keyword>
<evidence type="ECO:0000313" key="2">
    <source>
        <dbReference type="EMBL" id="MFC4034961.1"/>
    </source>
</evidence>
<dbReference type="RefSeq" id="WP_386434531.1">
    <property type="nucleotide sequence ID" value="NZ_JBHSBB010000019.1"/>
</dbReference>
<accession>A0ABV8HVM9</accession>
<evidence type="ECO:0000256" key="1">
    <source>
        <dbReference type="SAM" id="MobiDB-lite"/>
    </source>
</evidence>